<reference evidence="1" key="2">
    <citation type="journal article" date="2015" name="Fish Shellfish Immunol.">
        <title>Early steps in the European eel (Anguilla anguilla)-Vibrio vulnificus interaction in the gills: Role of the RtxA13 toxin.</title>
        <authorList>
            <person name="Callol A."/>
            <person name="Pajuelo D."/>
            <person name="Ebbesson L."/>
            <person name="Teles M."/>
            <person name="MacKenzie S."/>
            <person name="Amaro C."/>
        </authorList>
    </citation>
    <scope>NUCLEOTIDE SEQUENCE</scope>
</reference>
<organism evidence="1">
    <name type="scientific">Anguilla anguilla</name>
    <name type="common">European freshwater eel</name>
    <name type="synonym">Muraena anguilla</name>
    <dbReference type="NCBI Taxonomy" id="7936"/>
    <lineage>
        <taxon>Eukaryota</taxon>
        <taxon>Metazoa</taxon>
        <taxon>Chordata</taxon>
        <taxon>Craniata</taxon>
        <taxon>Vertebrata</taxon>
        <taxon>Euteleostomi</taxon>
        <taxon>Actinopterygii</taxon>
        <taxon>Neopterygii</taxon>
        <taxon>Teleostei</taxon>
        <taxon>Anguilliformes</taxon>
        <taxon>Anguillidae</taxon>
        <taxon>Anguilla</taxon>
    </lineage>
</organism>
<protein>
    <submittedName>
        <fullName evidence="1">Uncharacterized protein</fullName>
    </submittedName>
</protein>
<dbReference type="AlphaFoldDB" id="A0A0E9TZS9"/>
<evidence type="ECO:0000313" key="1">
    <source>
        <dbReference type="EMBL" id="JAH58435.1"/>
    </source>
</evidence>
<accession>A0A0E9TZS9</accession>
<reference evidence="1" key="1">
    <citation type="submission" date="2014-11" db="EMBL/GenBank/DDBJ databases">
        <authorList>
            <person name="Amaro Gonzalez C."/>
        </authorList>
    </citation>
    <scope>NUCLEOTIDE SEQUENCE</scope>
</reference>
<dbReference type="EMBL" id="GBXM01050142">
    <property type="protein sequence ID" value="JAH58435.1"/>
    <property type="molecule type" value="Transcribed_RNA"/>
</dbReference>
<name>A0A0E9TZS9_ANGAN</name>
<proteinExistence type="predicted"/>
<sequence length="32" mass="3795">MFFKNVFFNCWSTLPSEEPYECSAKLLIHCPI</sequence>